<name>A0ABR1XG63_9PEZI</name>
<proteinExistence type="predicted"/>
<dbReference type="Proteomes" id="UP001456524">
    <property type="component" value="Unassembled WGS sequence"/>
</dbReference>
<evidence type="ECO:0000313" key="2">
    <source>
        <dbReference type="Proteomes" id="UP001456524"/>
    </source>
</evidence>
<reference evidence="1 2" key="1">
    <citation type="journal article" date="2022" name="G3 (Bethesda)">
        <title>Enemy or ally: a genomic approach to elucidate the lifestyle of Phyllosticta citrichinaensis.</title>
        <authorList>
            <person name="Buijs V.A."/>
            <person name="Groenewald J.Z."/>
            <person name="Haridas S."/>
            <person name="LaButti K.M."/>
            <person name="Lipzen A."/>
            <person name="Martin F.M."/>
            <person name="Barry K."/>
            <person name="Grigoriev I.V."/>
            <person name="Crous P.W."/>
            <person name="Seidl M.F."/>
        </authorList>
    </citation>
    <scope>NUCLEOTIDE SEQUENCE [LARGE SCALE GENOMIC DNA]</scope>
    <source>
        <strain evidence="1 2">CBS 129764</strain>
    </source>
</reference>
<evidence type="ECO:0000313" key="1">
    <source>
        <dbReference type="EMBL" id="KAK8153192.1"/>
    </source>
</evidence>
<protein>
    <submittedName>
        <fullName evidence="1">Uncharacterized protein</fullName>
    </submittedName>
</protein>
<organism evidence="1 2">
    <name type="scientific">Phyllosticta citrichinensis</name>
    <dbReference type="NCBI Taxonomy" id="1130410"/>
    <lineage>
        <taxon>Eukaryota</taxon>
        <taxon>Fungi</taxon>
        <taxon>Dikarya</taxon>
        <taxon>Ascomycota</taxon>
        <taxon>Pezizomycotina</taxon>
        <taxon>Dothideomycetes</taxon>
        <taxon>Dothideomycetes incertae sedis</taxon>
        <taxon>Botryosphaeriales</taxon>
        <taxon>Phyllostictaceae</taxon>
        <taxon>Phyllosticta</taxon>
    </lineage>
</organism>
<keyword evidence="2" id="KW-1185">Reference proteome</keyword>
<accession>A0ABR1XG63</accession>
<dbReference type="EMBL" id="JBBWUH010000013">
    <property type="protein sequence ID" value="KAK8153192.1"/>
    <property type="molecule type" value="Genomic_DNA"/>
</dbReference>
<comment type="caution">
    <text evidence="1">The sequence shown here is derived from an EMBL/GenBank/DDBJ whole genome shotgun (WGS) entry which is preliminary data.</text>
</comment>
<sequence>MTTNAPTAAAKTSHVNMMVDTVVANLPAEGLRSIIRSQLAANPAFTSFFIDSAQRYLRDTNDAVGKFFEYKQDSAGTPRPVATAEYGNALRRIRAMVGSGLVFDALPRINEILEKTLELEGWDHGSESEEDLIDSLSELEGDVVQSVTAIQKVLVARGLTEAERELVLGLAEALKKCKALADEKEAEDSFERGLENVESLSS</sequence>
<gene>
    <name evidence="1" type="ORF">IWX90DRAFT_393143</name>
</gene>